<accession>A0AAI8Z5W4</accession>
<feature type="compositionally biased region" description="Basic and acidic residues" evidence="2">
    <location>
        <begin position="175"/>
        <end position="185"/>
    </location>
</feature>
<evidence type="ECO:0000313" key="3">
    <source>
        <dbReference type="EMBL" id="CAK4032951.1"/>
    </source>
</evidence>
<dbReference type="AlphaFoldDB" id="A0AAI8Z5W4"/>
<feature type="region of interest" description="Disordered" evidence="2">
    <location>
        <begin position="126"/>
        <end position="158"/>
    </location>
</feature>
<reference evidence="3" key="1">
    <citation type="submission" date="2023-11" db="EMBL/GenBank/DDBJ databases">
        <authorList>
            <person name="Alioto T."/>
            <person name="Alioto T."/>
            <person name="Gomez Garrido J."/>
        </authorList>
    </citation>
    <scope>NUCLEOTIDE SEQUENCE</scope>
</reference>
<protein>
    <submittedName>
        <fullName evidence="3">Uncharacterized protein</fullName>
    </submittedName>
</protein>
<sequence length="451" mass="51405">MAGHGESSTAASSSTPSALGEVGLVDPANSERKFYRDKETGLQREIWRPGDGDGEQTTDYFERIGPPLPIEKRWRLFQSDIGPITAKNQPPRFVILDDRAAFEVLKSDIQRAKLVHHWPHDFGGTGKLRIRRPHRGRAAIKDPSAEGDAKFESTQPGNKKDYYFTGVKDFQSIKYRYEPPKPEEKRKKRKPSRDEEDYNPRGHGHNQYTPKDMLVKHGAPSFSLKEPQAPRLSGLMRRKPEPRHIRNRAIAENAHFSVQREALRRQGDAEPPQAREEHKERRRLREQDADYRDVGLALGFASFPDDGEESDEPVPFRRPDSKPVRDDTPDFSVSQSELQIPRKMGFIERRAFEQKLAEQTIASIATNEDVTRIANELAQANVKLQQQAEQIERLTAELEEAQTVDSAWQVEAEAAQDRVAELEARNAELEKQLEARDGLLEAVQEDARVEI</sequence>
<evidence type="ECO:0000256" key="1">
    <source>
        <dbReference type="SAM" id="Coils"/>
    </source>
</evidence>
<evidence type="ECO:0000256" key="2">
    <source>
        <dbReference type="SAM" id="MobiDB-lite"/>
    </source>
</evidence>
<comment type="caution">
    <text evidence="3">The sequence shown here is derived from an EMBL/GenBank/DDBJ whole genome shotgun (WGS) entry which is preliminary data.</text>
</comment>
<feature type="coiled-coil region" evidence="1">
    <location>
        <begin position="367"/>
        <end position="446"/>
    </location>
</feature>
<name>A0AAI8Z5W4_9PEZI</name>
<organism evidence="3 4">
    <name type="scientific">Lecanosticta acicola</name>
    <dbReference type="NCBI Taxonomy" id="111012"/>
    <lineage>
        <taxon>Eukaryota</taxon>
        <taxon>Fungi</taxon>
        <taxon>Dikarya</taxon>
        <taxon>Ascomycota</taxon>
        <taxon>Pezizomycotina</taxon>
        <taxon>Dothideomycetes</taxon>
        <taxon>Dothideomycetidae</taxon>
        <taxon>Mycosphaerellales</taxon>
        <taxon>Mycosphaerellaceae</taxon>
        <taxon>Lecanosticta</taxon>
    </lineage>
</organism>
<feature type="compositionally biased region" description="Basic and acidic residues" evidence="2">
    <location>
        <begin position="139"/>
        <end position="151"/>
    </location>
</feature>
<feature type="compositionally biased region" description="Basic and acidic residues" evidence="2">
    <location>
        <begin position="314"/>
        <end position="328"/>
    </location>
</feature>
<evidence type="ECO:0000313" key="4">
    <source>
        <dbReference type="Proteomes" id="UP001296104"/>
    </source>
</evidence>
<gene>
    <name evidence="3" type="ORF">LECACI_7A008109</name>
</gene>
<feature type="region of interest" description="Disordered" evidence="2">
    <location>
        <begin position="174"/>
        <end position="288"/>
    </location>
</feature>
<feature type="region of interest" description="Disordered" evidence="2">
    <location>
        <begin position="1"/>
        <end position="63"/>
    </location>
</feature>
<keyword evidence="4" id="KW-1185">Reference proteome</keyword>
<feature type="compositionally biased region" description="Basic and acidic residues" evidence="2">
    <location>
        <begin position="29"/>
        <end position="51"/>
    </location>
</feature>
<dbReference type="EMBL" id="CAVMBE010000074">
    <property type="protein sequence ID" value="CAK4032951.1"/>
    <property type="molecule type" value="Genomic_DNA"/>
</dbReference>
<feature type="compositionally biased region" description="Basic residues" evidence="2">
    <location>
        <begin position="128"/>
        <end position="138"/>
    </location>
</feature>
<proteinExistence type="predicted"/>
<dbReference type="Proteomes" id="UP001296104">
    <property type="component" value="Unassembled WGS sequence"/>
</dbReference>
<feature type="compositionally biased region" description="Low complexity" evidence="2">
    <location>
        <begin position="7"/>
        <end position="18"/>
    </location>
</feature>
<feature type="region of interest" description="Disordered" evidence="2">
    <location>
        <begin position="300"/>
        <end position="336"/>
    </location>
</feature>
<keyword evidence="1" id="KW-0175">Coiled coil</keyword>
<feature type="compositionally biased region" description="Basic and acidic residues" evidence="2">
    <location>
        <begin position="261"/>
        <end position="288"/>
    </location>
</feature>